<evidence type="ECO:0000259" key="8">
    <source>
        <dbReference type="PROSITE" id="PS50035"/>
    </source>
</evidence>
<dbReference type="NCBIfam" id="TIGR04265">
    <property type="entry name" value="bac_cardiolipin"/>
    <property type="match status" value="1"/>
</dbReference>
<keyword evidence="7" id="KW-0472">Membrane</keyword>
<feature type="domain" description="PLD phosphodiesterase" evidence="8">
    <location>
        <begin position="151"/>
        <end position="178"/>
    </location>
</feature>
<dbReference type="InterPro" id="IPR022924">
    <property type="entry name" value="Cardiolipin_synthase"/>
</dbReference>
<evidence type="ECO:0000256" key="3">
    <source>
        <dbReference type="ARBA" id="ARBA00022679"/>
    </source>
</evidence>
<sequence>MRPHTLLLILLSYFLFLPALPLKCRAAAATDSTVVHFLQDEYGVKFTDNNRIVIFKTGKEKFDDLLPAVQAAKESIHLEYFNFRNDSISKELFTLLVRKAAEGVKVRALFDGFGNSSNNRPLRARHLDSLRAHGVEIYEFDPLRFPWVNHVMHRDHRKIVVIDGCIAYTGGMNVADYYITGKPEFGEWRDIHARVEGDAVGELQKVFLTFWNKVTQQQIHGPEYYPGERDARLDFPHLKPDVSDTAGKKFVGVVNRDPYDSPRIIHDTFVKAIQHAQHRILIINPYLTLCRHIKRAIRQAAKRGVDVQIMVSEKSDIPITPRIVEYNVHRLMKAGAKIYMFQGGFHHSKIMMIDDEISFIGSANLNSRSLSFDYECNLYVVDRPTTAQLSEIFYHDRDTRCFRLTPEVWKSWSRWRRFKGWFFHFLIPFVKCEKHEKVGDSFQEFNEELPPTYRG</sequence>
<dbReference type="EMBL" id="AMCI01006040">
    <property type="protein sequence ID" value="EJW95025.1"/>
    <property type="molecule type" value="Genomic_DNA"/>
</dbReference>
<dbReference type="AlphaFoldDB" id="J9C5D8"/>
<evidence type="ECO:0000313" key="9">
    <source>
        <dbReference type="EMBL" id="EJW95025.1"/>
    </source>
</evidence>
<dbReference type="Pfam" id="PF13091">
    <property type="entry name" value="PLDc_2"/>
    <property type="match status" value="2"/>
</dbReference>
<dbReference type="GO" id="GO:0008808">
    <property type="term" value="F:cardiolipin synthase activity"/>
    <property type="evidence" value="ECO:0007669"/>
    <property type="project" value="InterPro"/>
</dbReference>
<evidence type="ECO:0000256" key="2">
    <source>
        <dbReference type="ARBA" id="ARBA00022475"/>
    </source>
</evidence>
<dbReference type="SMART" id="SM00155">
    <property type="entry name" value="PLDc"/>
    <property type="match status" value="2"/>
</dbReference>
<evidence type="ECO:0000256" key="7">
    <source>
        <dbReference type="ARBA" id="ARBA00023136"/>
    </source>
</evidence>
<accession>J9C5D8</accession>
<organism evidence="9">
    <name type="scientific">gut metagenome</name>
    <dbReference type="NCBI Taxonomy" id="749906"/>
    <lineage>
        <taxon>unclassified sequences</taxon>
        <taxon>metagenomes</taxon>
        <taxon>organismal metagenomes</taxon>
    </lineage>
</organism>
<reference evidence="9" key="1">
    <citation type="journal article" date="2012" name="PLoS ONE">
        <title>Gene sets for utilization of primary and secondary nutrition supplies in the distal gut of endangered iberian lynx.</title>
        <authorList>
            <person name="Alcaide M."/>
            <person name="Messina E."/>
            <person name="Richter M."/>
            <person name="Bargiela R."/>
            <person name="Peplies J."/>
            <person name="Huws S.A."/>
            <person name="Newbold C.J."/>
            <person name="Golyshin P.N."/>
            <person name="Simon M.A."/>
            <person name="Lopez G."/>
            <person name="Yakimov M.M."/>
            <person name="Ferrer M."/>
        </authorList>
    </citation>
    <scope>NUCLEOTIDE SEQUENCE</scope>
</reference>
<evidence type="ECO:0000256" key="4">
    <source>
        <dbReference type="ARBA" id="ARBA00022692"/>
    </source>
</evidence>
<evidence type="ECO:0000256" key="5">
    <source>
        <dbReference type="ARBA" id="ARBA00022737"/>
    </source>
</evidence>
<dbReference type="CDD" id="cd09110">
    <property type="entry name" value="PLDc_CLS_1"/>
    <property type="match status" value="1"/>
</dbReference>
<keyword evidence="5" id="KW-0677">Repeat</keyword>
<proteinExistence type="predicted"/>
<dbReference type="SUPFAM" id="SSF56024">
    <property type="entry name" value="Phospholipase D/nuclease"/>
    <property type="match status" value="2"/>
</dbReference>
<keyword evidence="6" id="KW-1133">Transmembrane helix</keyword>
<evidence type="ECO:0000256" key="1">
    <source>
        <dbReference type="ARBA" id="ARBA00004236"/>
    </source>
</evidence>
<dbReference type="InterPro" id="IPR001736">
    <property type="entry name" value="PLipase_D/transphosphatidylase"/>
</dbReference>
<dbReference type="GO" id="GO:0005886">
    <property type="term" value="C:plasma membrane"/>
    <property type="evidence" value="ECO:0007669"/>
    <property type="project" value="UniProtKB-SubCell"/>
</dbReference>
<protein>
    <submittedName>
        <fullName evidence="9">Phospholipase D domain protein</fullName>
    </submittedName>
</protein>
<name>J9C5D8_9ZZZZ</name>
<gene>
    <name evidence="9" type="ORF">EVA_16864</name>
</gene>
<dbReference type="PROSITE" id="PS50035">
    <property type="entry name" value="PLD"/>
    <property type="match status" value="2"/>
</dbReference>
<dbReference type="PANTHER" id="PTHR21248">
    <property type="entry name" value="CARDIOLIPIN SYNTHASE"/>
    <property type="match status" value="1"/>
</dbReference>
<dbReference type="PANTHER" id="PTHR21248:SF22">
    <property type="entry name" value="PHOSPHOLIPASE D"/>
    <property type="match status" value="1"/>
</dbReference>
<comment type="subcellular location">
    <subcellularLocation>
        <location evidence="1">Cell membrane</location>
    </subcellularLocation>
</comment>
<dbReference type="InterPro" id="IPR025202">
    <property type="entry name" value="PLD-like_dom"/>
</dbReference>
<dbReference type="GO" id="GO:0032049">
    <property type="term" value="P:cardiolipin biosynthetic process"/>
    <property type="evidence" value="ECO:0007669"/>
    <property type="project" value="InterPro"/>
</dbReference>
<keyword evidence="3" id="KW-0808">Transferase</keyword>
<keyword evidence="2" id="KW-1003">Cell membrane</keyword>
<keyword evidence="4" id="KW-0812">Transmembrane</keyword>
<evidence type="ECO:0000256" key="6">
    <source>
        <dbReference type="ARBA" id="ARBA00022989"/>
    </source>
</evidence>
<comment type="caution">
    <text evidence="9">The sequence shown here is derived from an EMBL/GenBank/DDBJ whole genome shotgun (WGS) entry which is preliminary data.</text>
</comment>
<dbReference type="CDD" id="cd09112">
    <property type="entry name" value="PLDc_CLS_2"/>
    <property type="match status" value="1"/>
</dbReference>
<dbReference type="Gene3D" id="3.30.870.10">
    <property type="entry name" value="Endonuclease Chain A"/>
    <property type="match status" value="2"/>
</dbReference>
<feature type="domain" description="PLD phosphodiesterase" evidence="8">
    <location>
        <begin position="342"/>
        <end position="369"/>
    </location>
</feature>